<accession>A0A154BMK7</accession>
<evidence type="ECO:0000313" key="2">
    <source>
        <dbReference type="EMBL" id="KYZ75156.1"/>
    </source>
</evidence>
<dbReference type="InterPro" id="IPR029032">
    <property type="entry name" value="AhpD-like"/>
</dbReference>
<dbReference type="InterPro" id="IPR047263">
    <property type="entry name" value="HNL-like_cupin"/>
</dbReference>
<sequence>MIVLAKGIGTNMEQILSKRKTHIALSAAYAAVGDMSSLKKELIDALDDGFTISELREILMHCYAYCGFPRALNGIGALMAVLKEREENGIKDTEGAAADILPEGTDKNLYGKQAREELTGVRPTAAYALFAPGIDDFLKEHLFCDLFSRGILTREERELVTISVIATLPGAEAQLRTHTGICQSQGFTEEETVAWRKLIDEKVLRRPLFGLGAENTGNAAYFSGQSFANALVTDPMRVTNITFEPGCRNNWHIHHKGGQILLCTEGNGWYQAEGEAPQKLARGDVVNIPAEVKHWHGAAKDSRFVHVALSVPAEGASVEWLEPVTEEDYKKIN</sequence>
<keyword evidence="3" id="KW-1185">Reference proteome</keyword>
<comment type="caution">
    <text evidence="2">The sequence shown here is derived from an EMBL/GenBank/DDBJ whole genome shotgun (WGS) entry which is preliminary data.</text>
</comment>
<evidence type="ECO:0000259" key="1">
    <source>
        <dbReference type="Pfam" id="PF07883"/>
    </source>
</evidence>
<evidence type="ECO:0000313" key="3">
    <source>
        <dbReference type="Proteomes" id="UP000076268"/>
    </source>
</evidence>
<dbReference type="GO" id="GO:0051920">
    <property type="term" value="F:peroxiredoxin activity"/>
    <property type="evidence" value="ECO:0007669"/>
    <property type="project" value="InterPro"/>
</dbReference>
<protein>
    <recommendedName>
        <fullName evidence="1">Cupin type-2 domain-containing protein</fullName>
    </recommendedName>
</protein>
<dbReference type="Gene3D" id="1.20.1290.10">
    <property type="entry name" value="AhpD-like"/>
    <property type="match status" value="1"/>
</dbReference>
<dbReference type="InterPro" id="IPR013096">
    <property type="entry name" value="Cupin_2"/>
</dbReference>
<dbReference type="AlphaFoldDB" id="A0A154BMK7"/>
<dbReference type="EMBL" id="LSGP01000025">
    <property type="protein sequence ID" value="KYZ75156.1"/>
    <property type="molecule type" value="Genomic_DNA"/>
</dbReference>
<dbReference type="Proteomes" id="UP000076268">
    <property type="component" value="Unassembled WGS sequence"/>
</dbReference>
<dbReference type="InterPro" id="IPR014710">
    <property type="entry name" value="RmlC-like_jellyroll"/>
</dbReference>
<dbReference type="STRING" id="1794912.AXX12_13355"/>
<reference evidence="2 3" key="1">
    <citation type="submission" date="2016-02" db="EMBL/GenBank/DDBJ databases">
        <title>Anaerosporomusa subterraneum gen. nov., sp. nov., a spore-forming obligate anaerobe isolated from saprolite.</title>
        <authorList>
            <person name="Choi J.K."/>
            <person name="Shah M."/>
            <person name="Yee N."/>
        </authorList>
    </citation>
    <scope>NUCLEOTIDE SEQUENCE [LARGE SCALE GENOMIC DNA]</scope>
    <source>
        <strain evidence="2 3">RU4</strain>
    </source>
</reference>
<gene>
    <name evidence="2" type="ORF">AXX12_13355</name>
</gene>
<dbReference type="Pfam" id="PF07883">
    <property type="entry name" value="Cupin_2"/>
    <property type="match status" value="1"/>
</dbReference>
<dbReference type="SUPFAM" id="SSF51182">
    <property type="entry name" value="RmlC-like cupins"/>
    <property type="match status" value="1"/>
</dbReference>
<feature type="domain" description="Cupin type-2" evidence="1">
    <location>
        <begin position="241"/>
        <end position="303"/>
    </location>
</feature>
<dbReference type="Gene3D" id="2.60.120.10">
    <property type="entry name" value="Jelly Rolls"/>
    <property type="match status" value="1"/>
</dbReference>
<dbReference type="PANTHER" id="PTHR43698">
    <property type="entry name" value="RIBD C-TERMINAL DOMAIN CONTAINING PROTEIN"/>
    <property type="match status" value="1"/>
</dbReference>
<proteinExistence type="predicted"/>
<dbReference type="CDD" id="cd02233">
    <property type="entry name" value="cupin_HNL-like"/>
    <property type="match status" value="1"/>
</dbReference>
<dbReference type="InterPro" id="IPR011051">
    <property type="entry name" value="RmlC_Cupin_sf"/>
</dbReference>
<dbReference type="PANTHER" id="PTHR43698:SF1">
    <property type="entry name" value="BLL4564 PROTEIN"/>
    <property type="match status" value="1"/>
</dbReference>
<dbReference type="SUPFAM" id="SSF69118">
    <property type="entry name" value="AhpD-like"/>
    <property type="match status" value="1"/>
</dbReference>
<name>A0A154BMK7_ANASB</name>
<organism evidence="2 3">
    <name type="scientific">Anaerosporomusa subterranea</name>
    <dbReference type="NCBI Taxonomy" id="1794912"/>
    <lineage>
        <taxon>Bacteria</taxon>
        <taxon>Bacillati</taxon>
        <taxon>Bacillota</taxon>
        <taxon>Negativicutes</taxon>
        <taxon>Acetonemataceae</taxon>
        <taxon>Anaerosporomusa</taxon>
    </lineage>
</organism>